<proteinExistence type="predicted"/>
<dbReference type="SUPFAM" id="SSF81383">
    <property type="entry name" value="F-box domain"/>
    <property type="match status" value="1"/>
</dbReference>
<reference evidence="4" key="1">
    <citation type="submission" date="2016-06" db="EMBL/GenBank/DDBJ databases">
        <title>Parallel loss of symbiosis genes in relatives of nitrogen-fixing non-legume Parasponia.</title>
        <authorList>
            <person name="Van Velzen R."/>
            <person name="Holmer R."/>
            <person name="Bu F."/>
            <person name="Rutten L."/>
            <person name="Van Zeijl A."/>
            <person name="Liu W."/>
            <person name="Santuari L."/>
            <person name="Cao Q."/>
            <person name="Sharma T."/>
            <person name="Shen D."/>
            <person name="Roswanjaya Y."/>
            <person name="Wardhani T."/>
            <person name="Kalhor M.S."/>
            <person name="Jansen J."/>
            <person name="Van den Hoogen J."/>
            <person name="Gungor B."/>
            <person name="Hartog M."/>
            <person name="Hontelez J."/>
            <person name="Verver J."/>
            <person name="Yang W.-C."/>
            <person name="Schijlen E."/>
            <person name="Repin R."/>
            <person name="Schilthuizen M."/>
            <person name="Schranz E."/>
            <person name="Heidstra R."/>
            <person name="Miyata K."/>
            <person name="Fedorova E."/>
            <person name="Kohlen W."/>
            <person name="Bisseling T."/>
            <person name="Smit S."/>
            <person name="Geurts R."/>
        </authorList>
    </citation>
    <scope>NUCLEOTIDE SEQUENCE [LARGE SCALE GENOMIC DNA]</scope>
    <source>
        <strain evidence="4">cv. WU1-14</strain>
    </source>
</reference>
<dbReference type="Proteomes" id="UP000237105">
    <property type="component" value="Unassembled WGS sequence"/>
</dbReference>
<comment type="caution">
    <text evidence="3">The sequence shown here is derived from an EMBL/GenBank/DDBJ whole genome shotgun (WGS) entry which is preliminary data.</text>
</comment>
<accession>A0A2P5CJ22</accession>
<evidence type="ECO:0000259" key="1">
    <source>
        <dbReference type="Pfam" id="PF12937"/>
    </source>
</evidence>
<keyword evidence="4" id="KW-1185">Reference proteome</keyword>
<dbReference type="InterPro" id="IPR056592">
    <property type="entry name" value="Beta-prop_At3g26010-like"/>
</dbReference>
<dbReference type="Gene3D" id="1.20.1280.50">
    <property type="match status" value="1"/>
</dbReference>
<dbReference type="Pfam" id="PF24750">
    <property type="entry name" value="b-prop_At3g26010-like"/>
    <property type="match status" value="1"/>
</dbReference>
<dbReference type="InterPro" id="IPR036047">
    <property type="entry name" value="F-box-like_dom_sf"/>
</dbReference>
<dbReference type="PANTHER" id="PTHR35546:SF130">
    <property type="entry name" value="EXPRESSED PROTEIN"/>
    <property type="match status" value="1"/>
</dbReference>
<evidence type="ECO:0000313" key="4">
    <source>
        <dbReference type="Proteomes" id="UP000237105"/>
    </source>
</evidence>
<dbReference type="InterPro" id="IPR001810">
    <property type="entry name" value="F-box_dom"/>
</dbReference>
<feature type="non-terminal residue" evidence="3">
    <location>
        <position position="1"/>
    </location>
</feature>
<feature type="domain" description="F-box" evidence="1">
    <location>
        <begin position="60"/>
        <end position="94"/>
    </location>
</feature>
<dbReference type="Pfam" id="PF12937">
    <property type="entry name" value="F-box-like"/>
    <property type="match status" value="1"/>
</dbReference>
<dbReference type="PANTHER" id="PTHR35546">
    <property type="entry name" value="F-BOX PROTEIN INTERACTION DOMAIN PROTEIN-RELATED"/>
    <property type="match status" value="1"/>
</dbReference>
<gene>
    <name evidence="3" type="ORF">PanWU01x14_148240</name>
</gene>
<evidence type="ECO:0000259" key="2">
    <source>
        <dbReference type="Pfam" id="PF24750"/>
    </source>
</evidence>
<dbReference type="EMBL" id="JXTB01000124">
    <property type="protein sequence ID" value="PON61038.1"/>
    <property type="molecule type" value="Genomic_DNA"/>
</dbReference>
<protein>
    <submittedName>
        <fullName evidence="3">F-box domain containing protein</fullName>
    </submittedName>
</protein>
<feature type="domain" description="F-box protein At3g26010-like beta-propeller" evidence="2">
    <location>
        <begin position="163"/>
        <end position="415"/>
    </location>
</feature>
<sequence>QNKINICAIIINLFRIPKIRTDQSFGFGWRKAKRPSSSSSSSSYSMSESGASKFFSVVSDDILLEVFLLLPHRRYLIQCSTVCKRWFSLISHAEFNRRFIEYHERKRSSDRSYSLPYTLLLRASPNTHRPPICDILSKKSKSIHGQQSPSVGVYSHILPQNGIIRASVEDLVLLSRYPNKYCIYNPLTRQGLWLPVAPRGYCFKCGFVCEPNSSGYTSTNITDQYRFRVLHIAGFSNNWNNWNDYVFDGELFCSETGKWSKLVFSFPQRLAPNLKFVADFIASRGILYSLVEGVDDNQICVKGIVALDLSMDDTSEEDRNRCRFIHLPADFGRGWRARRGKVCFGMVRGQLRLSQLVKIVEEAVLKVWELDCNNNNDADWVLVHHARLKCTEETNTSVAAFHPYNGDVVFMLRDEEIYKFEIGEEKYKKVGEFRGLGLYCTKEKLPGSLRAFTLVYPSWPTPISKIP</sequence>
<dbReference type="InterPro" id="IPR055290">
    <property type="entry name" value="At3g26010-like"/>
</dbReference>
<organism evidence="3 4">
    <name type="scientific">Parasponia andersonii</name>
    <name type="common">Sponia andersonii</name>
    <dbReference type="NCBI Taxonomy" id="3476"/>
    <lineage>
        <taxon>Eukaryota</taxon>
        <taxon>Viridiplantae</taxon>
        <taxon>Streptophyta</taxon>
        <taxon>Embryophyta</taxon>
        <taxon>Tracheophyta</taxon>
        <taxon>Spermatophyta</taxon>
        <taxon>Magnoliopsida</taxon>
        <taxon>eudicotyledons</taxon>
        <taxon>Gunneridae</taxon>
        <taxon>Pentapetalae</taxon>
        <taxon>rosids</taxon>
        <taxon>fabids</taxon>
        <taxon>Rosales</taxon>
        <taxon>Cannabaceae</taxon>
        <taxon>Parasponia</taxon>
    </lineage>
</organism>
<dbReference type="AlphaFoldDB" id="A0A2P5CJ22"/>
<evidence type="ECO:0000313" key="3">
    <source>
        <dbReference type="EMBL" id="PON61038.1"/>
    </source>
</evidence>
<dbReference type="OrthoDB" id="674184at2759"/>
<name>A0A2P5CJ22_PARAD</name>